<evidence type="ECO:0000313" key="2">
    <source>
        <dbReference type="EMBL" id="EPF70729.1"/>
    </source>
</evidence>
<sequence>MFRKIDMNNLLEVSPKLYELSKNYLFDDIWQRETLDTQTRCLITISTLVTQGRYSQLDWHIRNALNKGVAKEKILELITHLALYVGLPTAISALEHMPEEIWSCP</sequence>
<dbReference type="HOGENOM" id="CLU_070025_5_1_6"/>
<proteinExistence type="predicted"/>
<dbReference type="PANTHER" id="PTHR33570">
    <property type="entry name" value="4-CARBOXYMUCONOLACTONE DECARBOXYLASE FAMILY PROTEIN"/>
    <property type="match status" value="1"/>
</dbReference>
<dbReference type="Proteomes" id="UP000014568">
    <property type="component" value="Unassembled WGS sequence"/>
</dbReference>
<dbReference type="EMBL" id="ATGI01000036">
    <property type="protein sequence ID" value="EPF70729.1"/>
    <property type="molecule type" value="Genomic_DNA"/>
</dbReference>
<comment type="caution">
    <text evidence="2">The sequence shown here is derived from an EMBL/GenBank/DDBJ whole genome shotgun (WGS) entry which is preliminary data.</text>
</comment>
<dbReference type="RefSeq" id="WP_016657348.1">
    <property type="nucleotide sequence ID" value="NZ_KE340354.1"/>
</dbReference>
<dbReference type="InterPro" id="IPR052512">
    <property type="entry name" value="4CMD/NDH-1_regulator"/>
</dbReference>
<dbReference type="Pfam" id="PF02627">
    <property type="entry name" value="CMD"/>
    <property type="match status" value="1"/>
</dbReference>
<keyword evidence="3" id="KW-1185">Reference proteome</keyword>
<protein>
    <recommendedName>
        <fullName evidence="1">Carboxymuconolactone decarboxylase-like domain-containing protein</fullName>
    </recommendedName>
</protein>
<dbReference type="SUPFAM" id="SSF69118">
    <property type="entry name" value="AhpD-like"/>
    <property type="match status" value="1"/>
</dbReference>
<dbReference type="GO" id="GO:0051920">
    <property type="term" value="F:peroxiredoxin activity"/>
    <property type="evidence" value="ECO:0007669"/>
    <property type="project" value="InterPro"/>
</dbReference>
<dbReference type="STRING" id="632955.GCA_000829675_03306"/>
<gene>
    <name evidence="2" type="ORF">F945_02973</name>
</gene>
<dbReference type="InterPro" id="IPR003779">
    <property type="entry name" value="CMD-like"/>
</dbReference>
<evidence type="ECO:0000313" key="3">
    <source>
        <dbReference type="Proteomes" id="UP000014568"/>
    </source>
</evidence>
<evidence type="ECO:0000259" key="1">
    <source>
        <dbReference type="Pfam" id="PF02627"/>
    </source>
</evidence>
<dbReference type="PANTHER" id="PTHR33570:SF9">
    <property type="entry name" value="BLL4600 PROTEIN"/>
    <property type="match status" value="1"/>
</dbReference>
<feature type="domain" description="Carboxymuconolactone decarboxylase-like" evidence="1">
    <location>
        <begin position="15"/>
        <end position="95"/>
    </location>
</feature>
<reference evidence="2 3" key="1">
    <citation type="submission" date="2013-06" db="EMBL/GenBank/DDBJ databases">
        <title>The Genome Sequence of Acinetobacter rudis CIP 110305.</title>
        <authorList>
            <consortium name="The Broad Institute Genome Sequencing Platform"/>
            <consortium name="The Broad Institute Genome Sequencing Center for Infectious Disease"/>
            <person name="Cerqueira G."/>
            <person name="Feldgarden M."/>
            <person name="Courvalin P."/>
            <person name="Perichon B."/>
            <person name="Grillot-Courvalin C."/>
            <person name="Clermont D."/>
            <person name="Rocha E."/>
            <person name="Yoon E.-J."/>
            <person name="Nemec A."/>
            <person name="Young S.K."/>
            <person name="Zeng Q."/>
            <person name="Gargeya S."/>
            <person name="Fitzgerald M."/>
            <person name="Abouelleil A."/>
            <person name="Alvarado L."/>
            <person name="Berlin A.M."/>
            <person name="Chapman S.B."/>
            <person name="Dewar J."/>
            <person name="Goldberg J."/>
            <person name="Griggs A."/>
            <person name="Gujja S."/>
            <person name="Hansen M."/>
            <person name="Howarth C."/>
            <person name="Imamovic A."/>
            <person name="Larimer J."/>
            <person name="McCowan C."/>
            <person name="Murphy C."/>
            <person name="Pearson M."/>
            <person name="Priest M."/>
            <person name="Roberts A."/>
            <person name="Saif S."/>
            <person name="Shea T."/>
            <person name="Sykes S."/>
            <person name="Wortman J."/>
            <person name="Nusbaum C."/>
            <person name="Birren B."/>
        </authorList>
    </citation>
    <scope>NUCLEOTIDE SEQUENCE [LARGE SCALE GENOMIC DNA]</scope>
    <source>
        <strain evidence="2 3">CIP 110305</strain>
    </source>
</reference>
<dbReference type="PATRIC" id="fig|421052.3.peg.2902"/>
<accession>S3N8T6</accession>
<dbReference type="Gene3D" id="1.20.1290.10">
    <property type="entry name" value="AhpD-like"/>
    <property type="match status" value="1"/>
</dbReference>
<dbReference type="OrthoDB" id="9801400at2"/>
<dbReference type="AlphaFoldDB" id="S3N8T6"/>
<organism evidence="2 3">
    <name type="scientific">Acinetobacter rudis CIP 110305</name>
    <dbReference type="NCBI Taxonomy" id="421052"/>
    <lineage>
        <taxon>Bacteria</taxon>
        <taxon>Pseudomonadati</taxon>
        <taxon>Pseudomonadota</taxon>
        <taxon>Gammaproteobacteria</taxon>
        <taxon>Moraxellales</taxon>
        <taxon>Moraxellaceae</taxon>
        <taxon>Acinetobacter</taxon>
    </lineage>
</organism>
<dbReference type="eggNOG" id="COG0599">
    <property type="taxonomic scope" value="Bacteria"/>
</dbReference>
<name>S3N8T6_9GAMM</name>
<dbReference type="InterPro" id="IPR029032">
    <property type="entry name" value="AhpD-like"/>
</dbReference>